<evidence type="ECO:0000313" key="3">
    <source>
        <dbReference type="Proteomes" id="UP000825935"/>
    </source>
</evidence>
<dbReference type="OrthoDB" id="2095648at2759"/>
<accession>A0A8T2QLV0</accession>
<gene>
    <name evidence="2" type="ORF">KP509_33G002500</name>
</gene>
<keyword evidence="3" id="KW-1185">Reference proteome</keyword>
<name>A0A8T2QLV0_CERRI</name>
<dbReference type="Pfam" id="PF03478">
    <property type="entry name" value="Beta-prop_KIB1-4"/>
    <property type="match status" value="1"/>
</dbReference>
<dbReference type="InterPro" id="IPR001810">
    <property type="entry name" value="F-box_dom"/>
</dbReference>
<evidence type="ECO:0000313" key="2">
    <source>
        <dbReference type="EMBL" id="KAH7284919.1"/>
    </source>
</evidence>
<dbReference type="PROSITE" id="PS50181">
    <property type="entry name" value="FBOX"/>
    <property type="match status" value="1"/>
</dbReference>
<dbReference type="EMBL" id="CM035438">
    <property type="protein sequence ID" value="KAH7284919.1"/>
    <property type="molecule type" value="Genomic_DNA"/>
</dbReference>
<dbReference type="InterPro" id="IPR050796">
    <property type="entry name" value="SCF_F-box_component"/>
</dbReference>
<dbReference type="Gene3D" id="1.20.1280.50">
    <property type="match status" value="1"/>
</dbReference>
<evidence type="ECO:0000259" key="1">
    <source>
        <dbReference type="PROSITE" id="PS50181"/>
    </source>
</evidence>
<dbReference type="AlphaFoldDB" id="A0A8T2QLV0"/>
<dbReference type="InterPro" id="IPR036047">
    <property type="entry name" value="F-box-like_dom_sf"/>
</dbReference>
<sequence length="401" mass="44189">MSKRTQLSKRIWCELPDALLERLLPLLPVSSLLRFRCVCKSWNSYILSSHFLRLCSTAHSVPPSPYAVGPHRCDSNSYLLISTWSPDYPLLAYNPAHQTWHLPSIDFVSKDPELLSDYSLVAAAGGLLCVRESSGKLVVCNPVTKAMREIGIDIEDGHGSDSAALVVSLASMMYDDLSRSFKVAVVCSCQGDASKQVTCVYDSRRNSWTREKQAEDIFFESAGAFNGNDLFVVVDFPKRLMVMDATTTTWRAHAAGVPAAVKYPSLVVVEGALVLLGALGIDENHAESDRVDAYVVWRLTVEGVWEEVGRMPRAMFNQIGLNDGFEGLSCVALDQRIYMVSSEGSVLFDMRAAVAAQQDTMSSCDDLHWSFLPQSAILSGLFACIKDVYSMRPSLDTLETS</sequence>
<protein>
    <recommendedName>
        <fullName evidence="1">F-box domain-containing protein</fullName>
    </recommendedName>
</protein>
<dbReference type="Pfam" id="PF00646">
    <property type="entry name" value="F-box"/>
    <property type="match status" value="1"/>
</dbReference>
<dbReference type="SUPFAM" id="SSF81383">
    <property type="entry name" value="F-box domain"/>
    <property type="match status" value="1"/>
</dbReference>
<dbReference type="PANTHER" id="PTHR31672">
    <property type="entry name" value="BNACNNG10540D PROTEIN"/>
    <property type="match status" value="1"/>
</dbReference>
<dbReference type="Proteomes" id="UP000825935">
    <property type="component" value="Chromosome 33"/>
</dbReference>
<dbReference type="InterPro" id="IPR015915">
    <property type="entry name" value="Kelch-typ_b-propeller"/>
</dbReference>
<dbReference type="InterPro" id="IPR005174">
    <property type="entry name" value="KIB1-4_b-propeller"/>
</dbReference>
<dbReference type="OMA" id="RSVCTKW"/>
<organism evidence="2 3">
    <name type="scientific">Ceratopteris richardii</name>
    <name type="common">Triangle waterfern</name>
    <dbReference type="NCBI Taxonomy" id="49495"/>
    <lineage>
        <taxon>Eukaryota</taxon>
        <taxon>Viridiplantae</taxon>
        <taxon>Streptophyta</taxon>
        <taxon>Embryophyta</taxon>
        <taxon>Tracheophyta</taxon>
        <taxon>Polypodiopsida</taxon>
        <taxon>Polypodiidae</taxon>
        <taxon>Polypodiales</taxon>
        <taxon>Pteridineae</taxon>
        <taxon>Pteridaceae</taxon>
        <taxon>Parkerioideae</taxon>
        <taxon>Ceratopteris</taxon>
    </lineage>
</organism>
<reference evidence="2" key="1">
    <citation type="submission" date="2021-08" db="EMBL/GenBank/DDBJ databases">
        <title>WGS assembly of Ceratopteris richardii.</title>
        <authorList>
            <person name="Marchant D.B."/>
            <person name="Chen G."/>
            <person name="Jenkins J."/>
            <person name="Shu S."/>
            <person name="Leebens-Mack J."/>
            <person name="Grimwood J."/>
            <person name="Schmutz J."/>
            <person name="Soltis P."/>
            <person name="Soltis D."/>
            <person name="Chen Z.-H."/>
        </authorList>
    </citation>
    <scope>NUCLEOTIDE SEQUENCE</scope>
    <source>
        <strain evidence="2">Whitten #5841</strain>
        <tissue evidence="2">Leaf</tissue>
    </source>
</reference>
<proteinExistence type="predicted"/>
<dbReference type="Gene3D" id="2.120.10.80">
    <property type="entry name" value="Kelch-type beta propeller"/>
    <property type="match status" value="1"/>
</dbReference>
<feature type="domain" description="F-box" evidence="1">
    <location>
        <begin position="9"/>
        <end position="54"/>
    </location>
</feature>
<comment type="caution">
    <text evidence="2">The sequence shown here is derived from an EMBL/GenBank/DDBJ whole genome shotgun (WGS) entry which is preliminary data.</text>
</comment>
<dbReference type="PANTHER" id="PTHR31672:SF2">
    <property type="entry name" value="F-BOX DOMAIN-CONTAINING PROTEIN"/>
    <property type="match status" value="1"/>
</dbReference>
<dbReference type="SMART" id="SM00256">
    <property type="entry name" value="FBOX"/>
    <property type="match status" value="1"/>
</dbReference>
<dbReference type="SUPFAM" id="SSF117281">
    <property type="entry name" value="Kelch motif"/>
    <property type="match status" value="1"/>
</dbReference>